<dbReference type="FunFam" id="1.10.287.940:FF:000010">
    <property type="entry name" value="P2X receptor E"/>
    <property type="match status" value="1"/>
</dbReference>
<evidence type="ECO:0000256" key="4">
    <source>
        <dbReference type="ARBA" id="ARBA00022692"/>
    </source>
</evidence>
<keyword evidence="14" id="KW-1185">Reference proteome</keyword>
<feature type="transmembrane region" description="Helical" evidence="12">
    <location>
        <begin position="310"/>
        <end position="335"/>
    </location>
</feature>
<keyword evidence="7 12" id="KW-0472">Membrane</keyword>
<evidence type="ECO:0000256" key="11">
    <source>
        <dbReference type="ARBA" id="ARBA00037850"/>
    </source>
</evidence>
<comment type="similarity">
    <text evidence="1">Belongs to the P2X receptor family.</text>
</comment>
<dbReference type="GO" id="GO:0035381">
    <property type="term" value="F:ATP-gated ion channel activity"/>
    <property type="evidence" value="ECO:0007669"/>
    <property type="project" value="TreeGrafter"/>
</dbReference>
<evidence type="ECO:0000256" key="7">
    <source>
        <dbReference type="ARBA" id="ARBA00023136"/>
    </source>
</evidence>
<gene>
    <name evidence="13" type="ORF">DLAC_05461</name>
</gene>
<evidence type="ECO:0000256" key="10">
    <source>
        <dbReference type="ARBA" id="ARBA00023303"/>
    </source>
</evidence>
<sequence>MALNIDWNDIFSYQTVKIVRIRNWRLGLLHLGFIGVIVIYILVGTIFLEKRYLLTEGPIGSVRTSLLQPTNVNPTPPYCLTSSPSYNGFTNKPCEFWDEVMVLYPPAAESSIFITTRVTQSIQETQNNCSLSSPTCKYNTTSSSDFYIGDVDNFTVLIDHTLTAPNLDIQFNARQLPGMLLNTNGKEISVESPNIIGVKGQYDILTLDAIINAAGLETLDSPGQSNSSRSARDDGLLLFLFITYSNTYTYNTNNYRYTYQFSLIQDTKFKIVEPVFTYDVAHRYVFDRHGVQLIIIQTGLLGKFDFQTMLLTFVSGIGLVTVATVVVDQIAIRILPQKERYQKMKYQETYPTLKLNTEDLNENTPTTPLFSENTKPNVPYEKLV</sequence>
<accession>A0A151ZFY1</accession>
<keyword evidence="4 12" id="KW-0812">Transmembrane</keyword>
<proteinExistence type="inferred from homology"/>
<evidence type="ECO:0000256" key="2">
    <source>
        <dbReference type="ARBA" id="ARBA00022448"/>
    </source>
</evidence>
<evidence type="ECO:0000256" key="5">
    <source>
        <dbReference type="ARBA" id="ARBA00022989"/>
    </source>
</evidence>
<dbReference type="AlphaFoldDB" id="A0A151ZFY1"/>
<dbReference type="GO" id="GO:0031164">
    <property type="term" value="C:contractile vacuolar membrane"/>
    <property type="evidence" value="ECO:0007669"/>
    <property type="project" value="UniProtKB-SubCell"/>
</dbReference>
<dbReference type="GO" id="GO:0140417">
    <property type="term" value="F:intracellularly ATP-gated calcium channel activity"/>
    <property type="evidence" value="ECO:0007669"/>
    <property type="project" value="UniProtKB-ARBA"/>
</dbReference>
<evidence type="ECO:0000256" key="6">
    <source>
        <dbReference type="ARBA" id="ARBA00023065"/>
    </source>
</evidence>
<evidence type="ECO:0000256" key="1">
    <source>
        <dbReference type="ARBA" id="ARBA00009848"/>
    </source>
</evidence>
<dbReference type="OMA" id="SMFITTR"/>
<evidence type="ECO:0000313" key="13">
    <source>
        <dbReference type="EMBL" id="KYQ92873.1"/>
    </source>
</evidence>
<dbReference type="GO" id="GO:0071476">
    <property type="term" value="P:cellular hypotonic response"/>
    <property type="evidence" value="ECO:0007669"/>
    <property type="project" value="UniProtKB-ARBA"/>
</dbReference>
<dbReference type="InterPro" id="IPR059116">
    <property type="entry name" value="P2X_receptor"/>
</dbReference>
<feature type="transmembrane region" description="Helical" evidence="12">
    <location>
        <begin position="26"/>
        <end position="48"/>
    </location>
</feature>
<dbReference type="PANTHER" id="PTHR10125">
    <property type="entry name" value="P2X PURINOCEPTOR"/>
    <property type="match status" value="1"/>
</dbReference>
<keyword evidence="8 13" id="KW-0675">Receptor</keyword>
<dbReference type="GO" id="GO:0050848">
    <property type="term" value="P:regulation of calcium-mediated signaling"/>
    <property type="evidence" value="ECO:0007669"/>
    <property type="project" value="UniProtKB-ARBA"/>
</dbReference>
<evidence type="ECO:0000256" key="3">
    <source>
        <dbReference type="ARBA" id="ARBA00022554"/>
    </source>
</evidence>
<dbReference type="PANTHER" id="PTHR10125:SF31">
    <property type="entry name" value="P2X RECEPTOR E"/>
    <property type="match status" value="1"/>
</dbReference>
<dbReference type="Pfam" id="PF00864">
    <property type="entry name" value="P2X_receptor"/>
    <property type="match status" value="2"/>
</dbReference>
<keyword evidence="3" id="KW-0926">Vacuole</keyword>
<keyword evidence="5 12" id="KW-1133">Transmembrane helix</keyword>
<comment type="subcellular location">
    <subcellularLocation>
        <location evidence="11">Contractile vacuole membrane</location>
    </subcellularLocation>
</comment>
<evidence type="ECO:0000256" key="9">
    <source>
        <dbReference type="ARBA" id="ARBA00023286"/>
    </source>
</evidence>
<organism evidence="13 14">
    <name type="scientific">Tieghemostelium lacteum</name>
    <name type="common">Slime mold</name>
    <name type="synonym">Dictyostelium lacteum</name>
    <dbReference type="NCBI Taxonomy" id="361077"/>
    <lineage>
        <taxon>Eukaryota</taxon>
        <taxon>Amoebozoa</taxon>
        <taxon>Evosea</taxon>
        <taxon>Eumycetozoa</taxon>
        <taxon>Dictyostelia</taxon>
        <taxon>Dictyosteliales</taxon>
        <taxon>Raperosteliaceae</taxon>
        <taxon>Tieghemostelium</taxon>
    </lineage>
</organism>
<dbReference type="FunCoup" id="A0A151ZFY1">
    <property type="interactions" value="2"/>
</dbReference>
<keyword evidence="10" id="KW-0407">Ion channel</keyword>
<dbReference type="EMBL" id="LODT01000028">
    <property type="protein sequence ID" value="KYQ92873.1"/>
    <property type="molecule type" value="Genomic_DNA"/>
</dbReference>
<evidence type="ECO:0000256" key="12">
    <source>
        <dbReference type="SAM" id="Phobius"/>
    </source>
</evidence>
<dbReference type="STRING" id="361077.A0A151ZFY1"/>
<protein>
    <submittedName>
        <fullName evidence="13">Putative purinergic receptor</fullName>
    </submittedName>
</protein>
<reference evidence="13 14" key="1">
    <citation type="submission" date="2015-12" db="EMBL/GenBank/DDBJ databases">
        <title>Dictyostelia acquired genes for synthesis and detection of signals that induce cell-type specialization by lateral gene transfer from prokaryotes.</title>
        <authorList>
            <person name="Gloeckner G."/>
            <person name="Schaap P."/>
        </authorList>
    </citation>
    <scope>NUCLEOTIDE SEQUENCE [LARGE SCALE GENOMIC DNA]</scope>
    <source>
        <strain evidence="13 14">TK</strain>
    </source>
</reference>
<name>A0A151ZFY1_TIELA</name>
<dbReference type="Gene3D" id="1.10.287.940">
    <property type="entry name" value="atp-gated p2x4 ion channel"/>
    <property type="match status" value="1"/>
</dbReference>
<keyword evidence="6" id="KW-0406">Ion transport</keyword>
<evidence type="ECO:0000313" key="14">
    <source>
        <dbReference type="Proteomes" id="UP000076078"/>
    </source>
</evidence>
<dbReference type="Proteomes" id="UP000076078">
    <property type="component" value="Unassembled WGS sequence"/>
</dbReference>
<keyword evidence="2" id="KW-0813">Transport</keyword>
<keyword evidence="9" id="KW-1071">Ligand-gated ion channel</keyword>
<evidence type="ECO:0000256" key="8">
    <source>
        <dbReference type="ARBA" id="ARBA00023170"/>
    </source>
</evidence>
<dbReference type="OrthoDB" id="494673at2759"/>
<comment type="caution">
    <text evidence="13">The sequence shown here is derived from an EMBL/GenBank/DDBJ whole genome shotgun (WGS) entry which is preliminary data.</text>
</comment>
<dbReference type="InParanoid" id="A0A151ZFY1"/>